<dbReference type="Gene3D" id="3.30.1360.40">
    <property type="match status" value="1"/>
</dbReference>
<comment type="caution">
    <text evidence="7">The sequence shown here is derived from an EMBL/GenBank/DDBJ whole genome shotgun (WGS) entry which is preliminary data.</text>
</comment>
<dbReference type="GO" id="GO:0043023">
    <property type="term" value="F:ribosomal large subunit binding"/>
    <property type="evidence" value="ECO:0007669"/>
    <property type="project" value="TreeGrafter"/>
</dbReference>
<dbReference type="InterPro" id="IPR036191">
    <property type="entry name" value="RRF_sf"/>
</dbReference>
<reference evidence="7" key="1">
    <citation type="submission" date="2020-10" db="EMBL/GenBank/DDBJ databases">
        <authorList>
            <person name="Gilroy R."/>
        </authorList>
    </citation>
    <scope>NUCLEOTIDE SEQUENCE</scope>
    <source>
        <strain evidence="7">4509</strain>
    </source>
</reference>
<evidence type="ECO:0000256" key="2">
    <source>
        <dbReference type="ARBA" id="ARBA00005912"/>
    </source>
</evidence>
<dbReference type="FunFam" id="3.30.1360.40:FF:000001">
    <property type="entry name" value="Ribosome-recycling factor"/>
    <property type="match status" value="1"/>
</dbReference>
<comment type="subcellular location">
    <subcellularLocation>
        <location evidence="1 5">Cytoplasm</location>
    </subcellularLocation>
</comment>
<feature type="domain" description="Ribosome recycling factor" evidence="6">
    <location>
        <begin position="19"/>
        <end position="182"/>
    </location>
</feature>
<dbReference type="InterPro" id="IPR023584">
    <property type="entry name" value="Ribosome_recyc_fac_dom"/>
</dbReference>
<evidence type="ECO:0000313" key="8">
    <source>
        <dbReference type="Proteomes" id="UP000824082"/>
    </source>
</evidence>
<dbReference type="CDD" id="cd00520">
    <property type="entry name" value="RRF"/>
    <property type="match status" value="1"/>
</dbReference>
<dbReference type="AlphaFoldDB" id="A0A9D1LK28"/>
<dbReference type="FunFam" id="1.10.132.20:FF:000001">
    <property type="entry name" value="Ribosome-recycling factor"/>
    <property type="match status" value="1"/>
</dbReference>
<dbReference type="EMBL" id="DVMX01000068">
    <property type="protein sequence ID" value="HIU41621.1"/>
    <property type="molecule type" value="Genomic_DNA"/>
</dbReference>
<dbReference type="PANTHER" id="PTHR20982:SF3">
    <property type="entry name" value="MITOCHONDRIAL RIBOSOME RECYCLING FACTOR PSEUDO 1"/>
    <property type="match status" value="1"/>
</dbReference>
<keyword evidence="3 5" id="KW-0963">Cytoplasm</keyword>
<dbReference type="HAMAP" id="MF_00040">
    <property type="entry name" value="RRF"/>
    <property type="match status" value="1"/>
</dbReference>
<comment type="similarity">
    <text evidence="2 5">Belongs to the RRF family.</text>
</comment>
<dbReference type="InterPro" id="IPR002661">
    <property type="entry name" value="Ribosome_recyc_fac"/>
</dbReference>
<proteinExistence type="inferred from homology"/>
<evidence type="ECO:0000256" key="3">
    <source>
        <dbReference type="ARBA" id="ARBA00022490"/>
    </source>
</evidence>
<dbReference type="NCBIfam" id="TIGR00496">
    <property type="entry name" value="frr"/>
    <property type="match status" value="1"/>
</dbReference>
<name>A0A9D1LK28_9FIRM</name>
<dbReference type="PANTHER" id="PTHR20982">
    <property type="entry name" value="RIBOSOME RECYCLING FACTOR"/>
    <property type="match status" value="1"/>
</dbReference>
<evidence type="ECO:0000256" key="1">
    <source>
        <dbReference type="ARBA" id="ARBA00004496"/>
    </source>
</evidence>
<gene>
    <name evidence="5 7" type="primary">frr</name>
    <name evidence="7" type="ORF">IAD19_03620</name>
</gene>
<dbReference type="GO" id="GO:0005737">
    <property type="term" value="C:cytoplasm"/>
    <property type="evidence" value="ECO:0007669"/>
    <property type="project" value="UniProtKB-SubCell"/>
</dbReference>
<evidence type="ECO:0000256" key="4">
    <source>
        <dbReference type="ARBA" id="ARBA00022917"/>
    </source>
</evidence>
<dbReference type="Gene3D" id="1.10.132.20">
    <property type="entry name" value="Ribosome-recycling factor"/>
    <property type="match status" value="1"/>
</dbReference>
<evidence type="ECO:0000256" key="5">
    <source>
        <dbReference type="HAMAP-Rule" id="MF_00040"/>
    </source>
</evidence>
<dbReference type="GO" id="GO:0006415">
    <property type="term" value="P:translational termination"/>
    <property type="evidence" value="ECO:0007669"/>
    <property type="project" value="UniProtKB-UniRule"/>
</dbReference>
<organism evidence="7 8">
    <name type="scientific">Candidatus Egerieicola faecale</name>
    <dbReference type="NCBI Taxonomy" id="2840774"/>
    <lineage>
        <taxon>Bacteria</taxon>
        <taxon>Bacillati</taxon>
        <taxon>Bacillota</taxon>
        <taxon>Clostridia</taxon>
        <taxon>Eubacteriales</taxon>
        <taxon>Oscillospiraceae</taxon>
        <taxon>Oscillospiraceae incertae sedis</taxon>
        <taxon>Candidatus Egerieicola</taxon>
    </lineage>
</organism>
<protein>
    <recommendedName>
        <fullName evidence="5">Ribosome-recycling factor</fullName>
        <shortName evidence="5">RRF</shortName>
    </recommendedName>
    <alternativeName>
        <fullName evidence="5">Ribosome-releasing factor</fullName>
    </alternativeName>
</protein>
<reference evidence="7" key="2">
    <citation type="journal article" date="2021" name="PeerJ">
        <title>Extensive microbial diversity within the chicken gut microbiome revealed by metagenomics and culture.</title>
        <authorList>
            <person name="Gilroy R."/>
            <person name="Ravi A."/>
            <person name="Getino M."/>
            <person name="Pursley I."/>
            <person name="Horton D.L."/>
            <person name="Alikhan N.F."/>
            <person name="Baker D."/>
            <person name="Gharbi K."/>
            <person name="Hall N."/>
            <person name="Watson M."/>
            <person name="Adriaenssens E.M."/>
            <person name="Foster-Nyarko E."/>
            <person name="Jarju S."/>
            <person name="Secka A."/>
            <person name="Antonio M."/>
            <person name="Oren A."/>
            <person name="Chaudhuri R.R."/>
            <person name="La Ragione R."/>
            <person name="Hildebrand F."/>
            <person name="Pallen M.J."/>
        </authorList>
    </citation>
    <scope>NUCLEOTIDE SEQUENCE</scope>
    <source>
        <strain evidence="7">4509</strain>
    </source>
</reference>
<keyword evidence="4 5" id="KW-0648">Protein biosynthesis</keyword>
<evidence type="ECO:0000259" key="6">
    <source>
        <dbReference type="Pfam" id="PF01765"/>
    </source>
</evidence>
<accession>A0A9D1LK28</accession>
<sequence length="184" mass="20546">MKAVLQKSEEKMLKSIAALEKDYGAIRAGRANPHVLDKIMVDYYGTPTSLPSLAAVSVSEARVLVIQPWDASCLKDVERAILTSDLGINPTNDGKLIRIVFPQLTEERRKELCKEVSSLAEKAKVAVRSIRRDSNEKLKAMKKAGDITEDDLSEGEKKIQKLTDKYCKQVDEVAKAKEKEIMEI</sequence>
<evidence type="ECO:0000313" key="7">
    <source>
        <dbReference type="EMBL" id="HIU41621.1"/>
    </source>
</evidence>
<dbReference type="Pfam" id="PF01765">
    <property type="entry name" value="RRF"/>
    <property type="match status" value="1"/>
</dbReference>
<dbReference type="Proteomes" id="UP000824082">
    <property type="component" value="Unassembled WGS sequence"/>
</dbReference>
<dbReference type="SUPFAM" id="SSF55194">
    <property type="entry name" value="Ribosome recycling factor, RRF"/>
    <property type="match status" value="1"/>
</dbReference>
<comment type="function">
    <text evidence="5">Responsible for the release of ribosomes from messenger RNA at the termination of protein biosynthesis. May increase the efficiency of translation by recycling ribosomes from one round of translation to another.</text>
</comment>